<dbReference type="AlphaFoldDB" id="A0A8T1WE42"/>
<feature type="domain" description="Chromo" evidence="2">
    <location>
        <begin position="70"/>
        <end position="106"/>
    </location>
</feature>
<proteinExistence type="predicted"/>
<dbReference type="PROSITE" id="PS50013">
    <property type="entry name" value="CHROMO_2"/>
    <property type="match status" value="1"/>
</dbReference>
<sequence>MPRKSKRHNHLSVLASAKRSKEQHQVRRATLAELLGPAPTDAPASPTSSVSSDNTSSDEGGPDLQGPDLYTVELIYAKKTSPAGVNYYFVAWVGYAELTWQPASDLPQELIVQFEMEELGWTWPVDRRARIVTGGPTGSRGVGQLTRRSDSHVRTSARIQHQLQQDNRSLMLRGLWLWRLKEIREYYLESHFCHSRMGGEIRISHFAVFCLTL</sequence>
<feature type="region of interest" description="Disordered" evidence="1">
    <location>
        <begin position="1"/>
        <end position="66"/>
    </location>
</feature>
<gene>
    <name evidence="3" type="ORF">PHYPSEUDO_008431</name>
</gene>
<comment type="caution">
    <text evidence="3">The sequence shown here is derived from an EMBL/GenBank/DDBJ whole genome shotgun (WGS) entry which is preliminary data.</text>
</comment>
<dbReference type="OrthoDB" id="128640at2759"/>
<feature type="compositionally biased region" description="Basic residues" evidence="1">
    <location>
        <begin position="1"/>
        <end position="10"/>
    </location>
</feature>
<organism evidence="3 4">
    <name type="scientific">Phytophthora pseudosyringae</name>
    <dbReference type="NCBI Taxonomy" id="221518"/>
    <lineage>
        <taxon>Eukaryota</taxon>
        <taxon>Sar</taxon>
        <taxon>Stramenopiles</taxon>
        <taxon>Oomycota</taxon>
        <taxon>Peronosporomycetes</taxon>
        <taxon>Peronosporales</taxon>
        <taxon>Peronosporaceae</taxon>
        <taxon>Phytophthora</taxon>
    </lineage>
</organism>
<dbReference type="InterPro" id="IPR000953">
    <property type="entry name" value="Chromo/chromo_shadow_dom"/>
</dbReference>
<dbReference type="Proteomes" id="UP000694044">
    <property type="component" value="Unassembled WGS sequence"/>
</dbReference>
<accession>A0A8T1WE42</accession>
<evidence type="ECO:0000313" key="3">
    <source>
        <dbReference type="EMBL" id="KAG7390293.1"/>
    </source>
</evidence>
<name>A0A8T1WE42_9STRA</name>
<reference evidence="3" key="1">
    <citation type="submission" date="2021-02" db="EMBL/GenBank/DDBJ databases">
        <authorList>
            <person name="Palmer J.M."/>
        </authorList>
    </citation>
    <scope>NUCLEOTIDE SEQUENCE</scope>
    <source>
        <strain evidence="3">SCRP734</strain>
    </source>
</reference>
<evidence type="ECO:0000256" key="1">
    <source>
        <dbReference type="SAM" id="MobiDB-lite"/>
    </source>
</evidence>
<keyword evidence="4" id="KW-1185">Reference proteome</keyword>
<evidence type="ECO:0000259" key="2">
    <source>
        <dbReference type="PROSITE" id="PS50013"/>
    </source>
</evidence>
<protein>
    <recommendedName>
        <fullName evidence="2">Chromo domain-containing protein</fullName>
    </recommendedName>
</protein>
<evidence type="ECO:0000313" key="4">
    <source>
        <dbReference type="Proteomes" id="UP000694044"/>
    </source>
</evidence>
<feature type="compositionally biased region" description="Low complexity" evidence="1">
    <location>
        <begin position="38"/>
        <end position="58"/>
    </location>
</feature>
<dbReference type="EMBL" id="JAGDFM010000034">
    <property type="protein sequence ID" value="KAG7390293.1"/>
    <property type="molecule type" value="Genomic_DNA"/>
</dbReference>